<gene>
    <name evidence="1" type="ORF">M747DRAFT_250299</name>
</gene>
<sequence>MDGCQYLPFRAQLRRDKNMGSAFVVVQFSQPLSMSTYQIRFSLLPLGFPNLDSGRVDEPANCVHSIGVFFLFTNDPWGCQGDGWMTKIPSLIGVRRLINRIMAIPLLHVAPRQCTYSVSETEVSPSFHNFATVANDDYQTPLSLPLP</sequence>
<accession>A0A370BLV6</accession>
<evidence type="ECO:0000313" key="2">
    <source>
        <dbReference type="Proteomes" id="UP000253845"/>
    </source>
</evidence>
<organism evidence="1 2">
    <name type="scientific">Aspergillus niger ATCC 13496</name>
    <dbReference type="NCBI Taxonomy" id="1353008"/>
    <lineage>
        <taxon>Eukaryota</taxon>
        <taxon>Fungi</taxon>
        <taxon>Dikarya</taxon>
        <taxon>Ascomycota</taxon>
        <taxon>Pezizomycotina</taxon>
        <taxon>Eurotiomycetes</taxon>
        <taxon>Eurotiomycetidae</taxon>
        <taxon>Eurotiales</taxon>
        <taxon>Aspergillaceae</taxon>
        <taxon>Aspergillus</taxon>
        <taxon>Aspergillus subgen. Circumdati</taxon>
    </lineage>
</organism>
<dbReference type="VEuPathDB" id="FungiDB:M747DRAFT_250299"/>
<dbReference type="AlphaFoldDB" id="A0A370BLV6"/>
<proteinExistence type="predicted"/>
<protein>
    <submittedName>
        <fullName evidence="1">Uncharacterized protein</fullName>
    </submittedName>
</protein>
<name>A0A370BLV6_ASPNG</name>
<evidence type="ECO:0000313" key="1">
    <source>
        <dbReference type="EMBL" id="RDH14081.1"/>
    </source>
</evidence>
<reference evidence="1 2" key="1">
    <citation type="submission" date="2018-07" db="EMBL/GenBank/DDBJ databases">
        <title>Section-level genome sequencing of Aspergillus section Nigri to investigate inter- and intra-species variation.</title>
        <authorList>
            <consortium name="DOE Joint Genome Institute"/>
            <person name="Vesth T.C."/>
            <person name="Nybo J.L."/>
            <person name="Theobald S."/>
            <person name="Frisvad J.C."/>
            <person name="Larsen T.O."/>
            <person name="Nielsen K.F."/>
            <person name="Hoof J.B."/>
            <person name="Brandl J."/>
            <person name="Salamov A."/>
            <person name="Riley R."/>
            <person name="Gladden J.M."/>
            <person name="Phatale P."/>
            <person name="Nielsen M.T."/>
            <person name="Lyhne E.K."/>
            <person name="Kogle M.E."/>
            <person name="Strasser K."/>
            <person name="McDonnell E."/>
            <person name="Barry K."/>
            <person name="Clum A."/>
            <person name="Chen C."/>
            <person name="Nolan M."/>
            <person name="Sandor L."/>
            <person name="Kuo A."/>
            <person name="Lipzen A."/>
            <person name="Hainaut M."/>
            <person name="Drula E."/>
            <person name="Tsang A."/>
            <person name="Magnuson J.K."/>
            <person name="Henrissat B."/>
            <person name="Wiebenga A."/>
            <person name="Simmons B.A."/>
            <person name="Makela M.R."/>
            <person name="De vries R.P."/>
            <person name="Grigoriev I.V."/>
            <person name="Mortensen U.H."/>
            <person name="Baker S.E."/>
            <person name="Andersen M.R."/>
        </authorList>
    </citation>
    <scope>NUCLEOTIDE SEQUENCE [LARGE SCALE GENOMIC DNA]</scope>
    <source>
        <strain evidence="1 2">ATCC 13496</strain>
    </source>
</reference>
<dbReference type="Proteomes" id="UP000253845">
    <property type="component" value="Unassembled WGS sequence"/>
</dbReference>
<dbReference type="EMBL" id="KZ851984">
    <property type="protein sequence ID" value="RDH14081.1"/>
    <property type="molecule type" value="Genomic_DNA"/>
</dbReference>